<accession>A0AAD1X884</accession>
<evidence type="ECO:0000313" key="2">
    <source>
        <dbReference type="Proteomes" id="UP001295684"/>
    </source>
</evidence>
<comment type="caution">
    <text evidence="1">The sequence shown here is derived from an EMBL/GenBank/DDBJ whole genome shotgun (WGS) entry which is preliminary data.</text>
</comment>
<name>A0AAD1X884_EUPCR</name>
<evidence type="ECO:0000313" key="1">
    <source>
        <dbReference type="EMBL" id="CAI2362387.1"/>
    </source>
</evidence>
<keyword evidence="2" id="KW-1185">Reference proteome</keyword>
<organism evidence="1 2">
    <name type="scientific">Euplotes crassus</name>
    <dbReference type="NCBI Taxonomy" id="5936"/>
    <lineage>
        <taxon>Eukaryota</taxon>
        <taxon>Sar</taxon>
        <taxon>Alveolata</taxon>
        <taxon>Ciliophora</taxon>
        <taxon>Intramacronucleata</taxon>
        <taxon>Spirotrichea</taxon>
        <taxon>Hypotrichia</taxon>
        <taxon>Euplotida</taxon>
        <taxon>Euplotidae</taxon>
        <taxon>Moneuplotes</taxon>
    </lineage>
</organism>
<reference evidence="1" key="1">
    <citation type="submission" date="2023-07" db="EMBL/GenBank/DDBJ databases">
        <authorList>
            <consortium name="AG Swart"/>
            <person name="Singh M."/>
            <person name="Singh A."/>
            <person name="Seah K."/>
            <person name="Emmerich C."/>
        </authorList>
    </citation>
    <scope>NUCLEOTIDE SEQUENCE</scope>
    <source>
        <strain evidence="1">DP1</strain>
    </source>
</reference>
<dbReference type="AlphaFoldDB" id="A0AAD1X884"/>
<dbReference type="Proteomes" id="UP001295684">
    <property type="component" value="Unassembled WGS sequence"/>
</dbReference>
<protein>
    <submittedName>
        <fullName evidence="1">Uncharacterized protein</fullName>
    </submittedName>
</protein>
<sequence length="164" mass="18444">MNFHDEYICDENLSEDLLSEGSPTSLVKVSERLDLNMKTTPFHLSRSRKAFSNSSKCVCPSKKLGTKSKGAFMKEKFSRAQPKSFKTEGTLLKFEKCQKNDEIDSQSSSKISLKSEISTLLRKSAQIRAKNLLSNPKSKKEAHNLEPESCVNKEEGVLYTFGNL</sequence>
<proteinExistence type="predicted"/>
<dbReference type="EMBL" id="CAMPGE010003551">
    <property type="protein sequence ID" value="CAI2362387.1"/>
    <property type="molecule type" value="Genomic_DNA"/>
</dbReference>
<gene>
    <name evidence="1" type="ORF">ECRASSUSDP1_LOCUS3709</name>
</gene>